<sequence length="113" mass="12861">MKKIKKRKKEKMGVQDNVVEDVEIKEEGDAPKQTDVTLETNPSEKSDSIVLRKLLHGPRYLDRPYSNWGNCYNCGEGGHTAVNCTSAKHKKPCFVCGSLEHNVKQRNKVWTCK</sequence>
<dbReference type="PANTHER" id="PTHR46978">
    <property type="entry name" value="ZINC KNUCKLE (CCHC-TYPE) FAMILY PROTEIN"/>
    <property type="match status" value="1"/>
</dbReference>
<evidence type="ECO:0000313" key="4">
    <source>
        <dbReference type="EMBL" id="KVH87713.1"/>
    </source>
</evidence>
<dbReference type="PANTHER" id="PTHR46978:SF1">
    <property type="entry name" value="ZINC KNUCKLE (CCHC-TYPE) FAMILY PROTEIN"/>
    <property type="match status" value="1"/>
</dbReference>
<keyword evidence="1" id="KW-0862">Zinc</keyword>
<organism evidence="4 5">
    <name type="scientific">Cynara cardunculus var. scolymus</name>
    <name type="common">Globe artichoke</name>
    <name type="synonym">Cynara scolymus</name>
    <dbReference type="NCBI Taxonomy" id="59895"/>
    <lineage>
        <taxon>Eukaryota</taxon>
        <taxon>Viridiplantae</taxon>
        <taxon>Streptophyta</taxon>
        <taxon>Embryophyta</taxon>
        <taxon>Tracheophyta</taxon>
        <taxon>Spermatophyta</taxon>
        <taxon>Magnoliopsida</taxon>
        <taxon>eudicotyledons</taxon>
        <taxon>Gunneridae</taxon>
        <taxon>Pentapetalae</taxon>
        <taxon>asterids</taxon>
        <taxon>campanulids</taxon>
        <taxon>Asterales</taxon>
        <taxon>Asteraceae</taxon>
        <taxon>Carduoideae</taxon>
        <taxon>Cardueae</taxon>
        <taxon>Carduinae</taxon>
        <taxon>Cynara</taxon>
    </lineage>
</organism>
<dbReference type="AlphaFoldDB" id="A0A103XBK7"/>
<dbReference type="STRING" id="59895.A0A103XBK7"/>
<evidence type="ECO:0000256" key="2">
    <source>
        <dbReference type="SAM" id="MobiDB-lite"/>
    </source>
</evidence>
<accession>A0A103XBK7</accession>
<proteinExistence type="predicted"/>
<keyword evidence="1" id="KW-0479">Metal-binding</keyword>
<dbReference type="SUPFAM" id="SSF57756">
    <property type="entry name" value="Retrovirus zinc finger-like domains"/>
    <property type="match status" value="1"/>
</dbReference>
<protein>
    <submittedName>
        <fullName evidence="4">Zinc finger, CCHC-type</fullName>
    </submittedName>
</protein>
<dbReference type="GO" id="GO:0003676">
    <property type="term" value="F:nucleic acid binding"/>
    <property type="evidence" value="ECO:0007669"/>
    <property type="project" value="InterPro"/>
</dbReference>
<dbReference type="PROSITE" id="PS50158">
    <property type="entry name" value="ZF_CCHC"/>
    <property type="match status" value="1"/>
</dbReference>
<evidence type="ECO:0000313" key="5">
    <source>
        <dbReference type="Proteomes" id="UP000243975"/>
    </source>
</evidence>
<dbReference type="SMART" id="SM00343">
    <property type="entry name" value="ZnF_C2HC"/>
    <property type="match status" value="2"/>
</dbReference>
<evidence type="ECO:0000259" key="3">
    <source>
        <dbReference type="PROSITE" id="PS50158"/>
    </source>
</evidence>
<feature type="region of interest" description="Disordered" evidence="2">
    <location>
        <begin position="19"/>
        <end position="44"/>
    </location>
</feature>
<dbReference type="Proteomes" id="UP000243975">
    <property type="component" value="Unassembled WGS sequence"/>
</dbReference>
<keyword evidence="1" id="KW-0863">Zinc-finger</keyword>
<evidence type="ECO:0000256" key="1">
    <source>
        <dbReference type="PROSITE-ProRule" id="PRU00047"/>
    </source>
</evidence>
<dbReference type="GO" id="GO:0008270">
    <property type="term" value="F:zinc ion binding"/>
    <property type="evidence" value="ECO:0007669"/>
    <property type="project" value="UniProtKB-KW"/>
</dbReference>
<feature type="domain" description="CCHC-type" evidence="3">
    <location>
        <begin position="71"/>
        <end position="86"/>
    </location>
</feature>
<reference evidence="4 5" key="1">
    <citation type="journal article" date="2016" name="Sci. Rep.">
        <title>The genome sequence of the outbreeding globe artichoke constructed de novo incorporating a phase-aware low-pass sequencing strategy of F1 progeny.</title>
        <authorList>
            <person name="Scaglione D."/>
            <person name="Reyes-Chin-Wo S."/>
            <person name="Acquadro A."/>
            <person name="Froenicke L."/>
            <person name="Portis E."/>
            <person name="Beitel C."/>
            <person name="Tirone M."/>
            <person name="Mauro R."/>
            <person name="Lo Monaco A."/>
            <person name="Mauromicale G."/>
            <person name="Faccioli P."/>
            <person name="Cattivelli L."/>
            <person name="Rieseberg L."/>
            <person name="Michelmore R."/>
            <person name="Lanteri S."/>
        </authorList>
    </citation>
    <scope>NUCLEOTIDE SEQUENCE [LARGE SCALE GENOMIC DNA]</scope>
    <source>
        <strain evidence="4">2C</strain>
    </source>
</reference>
<dbReference type="Pfam" id="PF00098">
    <property type="entry name" value="zf-CCHC"/>
    <property type="match status" value="1"/>
</dbReference>
<comment type="caution">
    <text evidence="4">The sequence shown here is derived from an EMBL/GenBank/DDBJ whole genome shotgun (WGS) entry which is preliminary data.</text>
</comment>
<dbReference type="Gene3D" id="4.10.60.10">
    <property type="entry name" value="Zinc finger, CCHC-type"/>
    <property type="match status" value="1"/>
</dbReference>
<dbReference type="InterPro" id="IPR036875">
    <property type="entry name" value="Znf_CCHC_sf"/>
</dbReference>
<dbReference type="Gramene" id="KVH87713">
    <property type="protein sequence ID" value="KVH87713"/>
    <property type="gene ID" value="Ccrd_025001"/>
</dbReference>
<gene>
    <name evidence="4" type="ORF">Ccrd_025001</name>
</gene>
<keyword evidence="5" id="KW-1185">Reference proteome</keyword>
<dbReference type="EMBL" id="LEKV01005904">
    <property type="protein sequence ID" value="KVH87713.1"/>
    <property type="molecule type" value="Genomic_DNA"/>
</dbReference>
<dbReference type="InterPro" id="IPR001878">
    <property type="entry name" value="Znf_CCHC"/>
</dbReference>
<name>A0A103XBK7_CYNCS</name>